<keyword evidence="7 16" id="KW-0997">Cell inner membrane</keyword>
<evidence type="ECO:0000256" key="10">
    <source>
        <dbReference type="ARBA" id="ARBA00022679"/>
    </source>
</evidence>
<dbReference type="Gene3D" id="3.90.550.10">
    <property type="entry name" value="Spore Coat Polysaccharide Biosynthesis Protein SpsA, Chain A"/>
    <property type="match status" value="1"/>
</dbReference>
<dbReference type="PRINTS" id="PR01439">
    <property type="entry name" value="CELLSNTHASEA"/>
</dbReference>
<gene>
    <name evidence="19" type="primary">bcsA</name>
    <name evidence="19" type="ORF">EKO24_000455</name>
</gene>
<organism evidence="19 20">
    <name type="scientific">Candidatus Methylobacter oryzae</name>
    <dbReference type="NCBI Taxonomy" id="2497749"/>
    <lineage>
        <taxon>Bacteria</taxon>
        <taxon>Pseudomonadati</taxon>
        <taxon>Pseudomonadota</taxon>
        <taxon>Gammaproteobacteria</taxon>
        <taxon>Methylococcales</taxon>
        <taxon>Methylococcaceae</taxon>
        <taxon>Methylobacter</taxon>
    </lineage>
</organism>
<dbReference type="EC" id="2.4.1.12" evidence="4 16"/>
<feature type="transmembrane region" description="Helical" evidence="16">
    <location>
        <begin position="64"/>
        <end position="80"/>
    </location>
</feature>
<protein>
    <recommendedName>
        <fullName evidence="5 16">Cellulose synthase catalytic subunit [UDP-forming]</fullName>
        <ecNumber evidence="4 16">2.4.1.12</ecNumber>
    </recommendedName>
</protein>
<dbReference type="InterPro" id="IPR029044">
    <property type="entry name" value="Nucleotide-diphossugar_trans"/>
</dbReference>
<dbReference type="SUPFAM" id="SSF141371">
    <property type="entry name" value="PilZ domain-like"/>
    <property type="match status" value="1"/>
</dbReference>
<dbReference type="SUPFAM" id="SSF53448">
    <property type="entry name" value="Nucleotide-diphospho-sugar transferases"/>
    <property type="match status" value="1"/>
</dbReference>
<evidence type="ECO:0000256" key="3">
    <source>
        <dbReference type="ARBA" id="ARBA00006739"/>
    </source>
</evidence>
<reference evidence="19 20" key="1">
    <citation type="journal article" date="2019" name="Antonie Van Leeuwenhoek">
        <title>Description of 'Ca. Methylobacter oryzae' KRF1, a novel species from the environmentally important Methylobacter clade 2.</title>
        <authorList>
            <person name="Khatri K."/>
            <person name="Mohite J.A."/>
            <person name="Pandit P.S."/>
            <person name="Bahulikar R."/>
            <person name="Rahalkar M.C."/>
        </authorList>
    </citation>
    <scope>NUCLEOTIDE SEQUENCE [LARGE SCALE GENOMIC DNA]</scope>
    <source>
        <strain evidence="19 20">KRF1</strain>
    </source>
</reference>
<evidence type="ECO:0000256" key="7">
    <source>
        <dbReference type="ARBA" id="ARBA00022519"/>
    </source>
</evidence>
<accession>A0ABY3CHC1</accession>
<evidence type="ECO:0000256" key="6">
    <source>
        <dbReference type="ARBA" id="ARBA00022475"/>
    </source>
</evidence>
<keyword evidence="12 16" id="KW-0135">Cellulose biosynthesis</keyword>
<feature type="transmembrane region" description="Helical" evidence="16">
    <location>
        <begin position="547"/>
        <end position="570"/>
    </location>
</feature>
<proteinExistence type="inferred from homology"/>
<comment type="function">
    <text evidence="16">Catalytic subunit of cellulose synthase. It polymerizes uridine 5'-diphosphate glucose to cellulose.</text>
</comment>
<feature type="transmembrane region" description="Helical" evidence="16">
    <location>
        <begin position="12"/>
        <end position="29"/>
    </location>
</feature>
<comment type="subcellular location">
    <subcellularLocation>
        <location evidence="1">Cell inner membrane</location>
        <topology evidence="1">Multi-pass membrane protein</topology>
    </subcellularLocation>
</comment>
<comment type="pathway">
    <text evidence="2 16">Glycan metabolism; bacterial cellulose biosynthesis.</text>
</comment>
<dbReference type="Pfam" id="PF13632">
    <property type="entry name" value="Glyco_trans_2_3"/>
    <property type="match status" value="1"/>
</dbReference>
<evidence type="ECO:0000313" key="19">
    <source>
        <dbReference type="EMBL" id="TRX03603.1"/>
    </source>
</evidence>
<dbReference type="InterPro" id="IPR009875">
    <property type="entry name" value="PilZ_domain"/>
</dbReference>
<sequence length="736" mass="83980">MNYRFDDKIGRRLLNAALFLCVLLFIYMANLTLDVSEQFMLGWGGVFILVVAKRRSFFQKPLGRILFLVIVAFISLRYFLWRTFDTLIYTGPMDCVMMSLVYLAELQVSLVHYINLFVNLWPLKRRIAPLPKNQSLWPTVDIFIPTYTEDVEITHVTATAATLLDYPKDKLNVYILDDGSSEQRRNNPILASAAWQRYNEMQEMSARLGVGYLTREKNEHAKAGNLNEALKKTSGDLILILDCDHIPSQDFLQKTVGWFLKDKKLFLVQTPHFFINPDPLEKRMGSFGDAPGEHEMFYRAGHPAMDLWNASFFCGSAAILRRKFLDEVGGIAGDTITEDAETALGLHGKGYNSAFIDRPMVCGLSPETLEDFLVQRTRWCQGMLQIGFLKNPMGISGLSMPQRLCYSSTYLFWFFGFARFLFFIAPTLFILFGLQIYHASAGQILAYAMPNLITSFIASDYLFGKYRWPMYSECYEGLQSIFLLPAVLGVICNPRKPTFKVTPKGKNQTQDMLSPLAGPYYLMVVIMLVSVPVAVYEWITYPIYRDVILICASWVLYNLAISFASLGIFWERSQIRRHHRFPVKGKITAFLEHDKKIIIDGEMMDLSLSGIGFKFPISDALKQGDIVILKTNDSRGDVHELSAKIMFLANRKGFAICGCEFTELEQRFADVVKMVYGDSQRWVDFWEHGGTQRPSALYMMYQFIFMAGKGAKFGIIGMWRFGRESLKSAWTATAVS</sequence>
<feature type="domain" description="PilZ" evidence="17">
    <location>
        <begin position="574"/>
        <end position="667"/>
    </location>
</feature>
<evidence type="ECO:0000256" key="13">
    <source>
        <dbReference type="ARBA" id="ARBA00022989"/>
    </source>
</evidence>
<evidence type="ECO:0000256" key="12">
    <source>
        <dbReference type="ARBA" id="ARBA00022916"/>
    </source>
</evidence>
<evidence type="ECO:0000259" key="17">
    <source>
        <dbReference type="Pfam" id="PF07238"/>
    </source>
</evidence>
<dbReference type="InterPro" id="IPR050321">
    <property type="entry name" value="Glycosyltr_2/OpgH_subfam"/>
</dbReference>
<evidence type="ECO:0000256" key="11">
    <source>
        <dbReference type="ARBA" id="ARBA00022692"/>
    </source>
</evidence>
<comment type="cofactor">
    <cofactor evidence="16">
        <name>Mg(2+)</name>
        <dbReference type="ChEBI" id="CHEBI:18420"/>
    </cofactor>
</comment>
<dbReference type="PANTHER" id="PTHR43867:SF2">
    <property type="entry name" value="CELLULOSE SYNTHASE CATALYTIC SUBUNIT A [UDP-FORMING]"/>
    <property type="match status" value="1"/>
</dbReference>
<keyword evidence="14 16" id="KW-0472">Membrane</keyword>
<dbReference type="Pfam" id="PF07238">
    <property type="entry name" value="PilZ"/>
    <property type="match status" value="1"/>
</dbReference>
<comment type="caution">
    <text evidence="19">The sequence shown here is derived from an EMBL/GenBank/DDBJ whole genome shotgun (WGS) entry which is preliminary data.</text>
</comment>
<feature type="transmembrane region" description="Helical" evidence="16">
    <location>
        <begin position="410"/>
        <end position="432"/>
    </location>
</feature>
<feature type="domain" description="Glycosyltransferase 2-like" evidence="18">
    <location>
        <begin position="237"/>
        <end position="436"/>
    </location>
</feature>
<keyword evidence="9 16" id="KW-0328">Glycosyltransferase</keyword>
<feature type="transmembrane region" description="Helical" evidence="16">
    <location>
        <begin position="35"/>
        <end position="52"/>
    </location>
</feature>
<dbReference type="InterPro" id="IPR003919">
    <property type="entry name" value="Cell_synth_A"/>
</dbReference>
<dbReference type="CDD" id="cd06421">
    <property type="entry name" value="CESA_CelA_like"/>
    <property type="match status" value="1"/>
</dbReference>
<evidence type="ECO:0000256" key="4">
    <source>
        <dbReference type="ARBA" id="ARBA00012539"/>
    </source>
</evidence>
<evidence type="ECO:0000256" key="1">
    <source>
        <dbReference type="ARBA" id="ARBA00004429"/>
    </source>
</evidence>
<evidence type="ECO:0000256" key="16">
    <source>
        <dbReference type="RuleBase" id="RU365020"/>
    </source>
</evidence>
<evidence type="ECO:0000256" key="5">
    <source>
        <dbReference type="ARBA" id="ARBA00018714"/>
    </source>
</evidence>
<keyword evidence="20" id="KW-1185">Reference proteome</keyword>
<dbReference type="PANTHER" id="PTHR43867">
    <property type="entry name" value="CELLULOSE SYNTHASE CATALYTIC SUBUNIT A [UDP-FORMING]"/>
    <property type="match status" value="1"/>
</dbReference>
<dbReference type="NCBIfam" id="TIGR03030">
    <property type="entry name" value="CelA"/>
    <property type="match status" value="1"/>
</dbReference>
<dbReference type="Proteomes" id="UP000733744">
    <property type="component" value="Unassembled WGS sequence"/>
</dbReference>
<evidence type="ECO:0000313" key="20">
    <source>
        <dbReference type="Proteomes" id="UP000733744"/>
    </source>
</evidence>
<dbReference type="EMBL" id="RYFG02000005">
    <property type="protein sequence ID" value="TRX03603.1"/>
    <property type="molecule type" value="Genomic_DNA"/>
</dbReference>
<evidence type="ECO:0000259" key="18">
    <source>
        <dbReference type="Pfam" id="PF13632"/>
    </source>
</evidence>
<dbReference type="RefSeq" id="WP_127027673.1">
    <property type="nucleotide sequence ID" value="NZ_RYFG02000005.1"/>
</dbReference>
<feature type="transmembrane region" description="Helical" evidence="16">
    <location>
        <begin position="444"/>
        <end position="463"/>
    </location>
</feature>
<keyword evidence="8 16" id="KW-0973">c-di-GMP</keyword>
<dbReference type="Gene3D" id="2.40.10.220">
    <property type="entry name" value="predicted glycosyltransferase like domains"/>
    <property type="match status" value="1"/>
</dbReference>
<evidence type="ECO:0000256" key="8">
    <source>
        <dbReference type="ARBA" id="ARBA00022636"/>
    </source>
</evidence>
<keyword evidence="6 16" id="KW-1003">Cell membrane</keyword>
<evidence type="ECO:0000256" key="9">
    <source>
        <dbReference type="ARBA" id="ARBA00022676"/>
    </source>
</evidence>
<feature type="transmembrane region" description="Helical" evidence="16">
    <location>
        <begin position="520"/>
        <end position="541"/>
    </location>
</feature>
<feature type="transmembrane region" description="Helical" evidence="16">
    <location>
        <begin position="100"/>
        <end position="123"/>
    </location>
</feature>
<keyword evidence="11 16" id="KW-0812">Transmembrane</keyword>
<evidence type="ECO:0000256" key="14">
    <source>
        <dbReference type="ARBA" id="ARBA00023136"/>
    </source>
</evidence>
<comment type="catalytic activity">
    <reaction evidence="15 16">
        <text>[(1-&gt;4)-beta-D-glucosyl](n) + UDP-alpha-D-glucose = [(1-&gt;4)-beta-D-glucosyl](n+1) + UDP + H(+)</text>
        <dbReference type="Rhea" id="RHEA:19929"/>
        <dbReference type="Rhea" id="RHEA-COMP:10033"/>
        <dbReference type="Rhea" id="RHEA-COMP:10034"/>
        <dbReference type="ChEBI" id="CHEBI:15378"/>
        <dbReference type="ChEBI" id="CHEBI:18246"/>
        <dbReference type="ChEBI" id="CHEBI:58223"/>
        <dbReference type="ChEBI" id="CHEBI:58885"/>
        <dbReference type="EC" id="2.4.1.12"/>
    </reaction>
</comment>
<evidence type="ECO:0000256" key="15">
    <source>
        <dbReference type="ARBA" id="ARBA00048682"/>
    </source>
</evidence>
<dbReference type="InterPro" id="IPR001173">
    <property type="entry name" value="Glyco_trans_2-like"/>
</dbReference>
<comment type="similarity">
    <text evidence="3">Belongs to the glycosyltransferase 2 family.</text>
</comment>
<name>A0ABY3CHC1_9GAMM</name>
<evidence type="ECO:0000256" key="2">
    <source>
        <dbReference type="ARBA" id="ARBA00005186"/>
    </source>
</evidence>
<keyword evidence="10 16" id="KW-0808">Transferase</keyword>
<keyword evidence="13 16" id="KW-1133">Transmembrane helix</keyword>